<evidence type="ECO:0000313" key="13">
    <source>
        <dbReference type="Proteomes" id="UP001497457"/>
    </source>
</evidence>
<evidence type="ECO:0000256" key="2">
    <source>
        <dbReference type="ARBA" id="ARBA00022614"/>
    </source>
</evidence>
<dbReference type="EMBL" id="OZ075112">
    <property type="protein sequence ID" value="CAL4970175.1"/>
    <property type="molecule type" value="Genomic_DNA"/>
</dbReference>
<keyword evidence="6" id="KW-0067">ATP-binding</keyword>
<dbReference type="PANTHER" id="PTHR36766">
    <property type="entry name" value="PLANT BROAD-SPECTRUM MILDEW RESISTANCE PROTEIN RPW8"/>
    <property type="match status" value="1"/>
</dbReference>
<accession>A0ABC8ZY91</accession>
<dbReference type="InterPro" id="IPR036388">
    <property type="entry name" value="WH-like_DNA-bd_sf"/>
</dbReference>
<dbReference type="Pfam" id="PF00931">
    <property type="entry name" value="NB-ARC"/>
    <property type="match status" value="1"/>
</dbReference>
<dbReference type="InterPro" id="IPR032675">
    <property type="entry name" value="LRR_dom_sf"/>
</dbReference>
<evidence type="ECO:0000256" key="6">
    <source>
        <dbReference type="ARBA" id="ARBA00022840"/>
    </source>
</evidence>
<protein>
    <submittedName>
        <fullName evidence="12">Uncharacterized protein</fullName>
    </submittedName>
</protein>
<dbReference type="Gene3D" id="1.10.10.10">
    <property type="entry name" value="Winged helix-like DNA-binding domain superfamily/Winged helix DNA-binding domain"/>
    <property type="match status" value="1"/>
</dbReference>
<dbReference type="PANTHER" id="PTHR36766:SF57">
    <property type="entry name" value="DISEASE RESISTANCE PROTEIN RGA1"/>
    <property type="match status" value="1"/>
</dbReference>
<keyword evidence="7" id="KW-0175">Coiled coil</keyword>
<dbReference type="FunFam" id="3.40.50.300:FF:001091">
    <property type="entry name" value="Probable disease resistance protein At1g61300"/>
    <property type="match status" value="1"/>
</dbReference>
<keyword evidence="3" id="KW-0677">Repeat</keyword>
<dbReference type="Gene3D" id="3.80.10.10">
    <property type="entry name" value="Ribonuclease Inhibitor"/>
    <property type="match status" value="2"/>
</dbReference>
<evidence type="ECO:0000256" key="4">
    <source>
        <dbReference type="ARBA" id="ARBA00022741"/>
    </source>
</evidence>
<feature type="domain" description="NB-ARC" evidence="8">
    <location>
        <begin position="176"/>
        <end position="340"/>
    </location>
</feature>
<evidence type="ECO:0000259" key="11">
    <source>
        <dbReference type="Pfam" id="PF23598"/>
    </source>
</evidence>
<dbReference type="InterPro" id="IPR027417">
    <property type="entry name" value="P-loop_NTPase"/>
</dbReference>
<dbReference type="PRINTS" id="PR00364">
    <property type="entry name" value="DISEASERSIST"/>
</dbReference>
<dbReference type="FunFam" id="1.10.10.10:FF:000322">
    <property type="entry name" value="Probable disease resistance protein At1g63360"/>
    <property type="match status" value="1"/>
</dbReference>
<dbReference type="SUPFAM" id="SSF52058">
    <property type="entry name" value="L domain-like"/>
    <property type="match status" value="1"/>
</dbReference>
<proteinExistence type="inferred from homology"/>
<dbReference type="Gene3D" id="1.10.8.430">
    <property type="entry name" value="Helical domain of apoptotic protease-activating factors"/>
    <property type="match status" value="1"/>
</dbReference>
<feature type="domain" description="Disease resistance R13L4/SHOC-2-like LRR" evidence="11">
    <location>
        <begin position="564"/>
        <end position="767"/>
    </location>
</feature>
<dbReference type="GO" id="GO:0005524">
    <property type="term" value="F:ATP binding"/>
    <property type="evidence" value="ECO:0007669"/>
    <property type="project" value="UniProtKB-KW"/>
</dbReference>
<dbReference type="InterPro" id="IPR058922">
    <property type="entry name" value="WHD_DRP"/>
</dbReference>
<dbReference type="Pfam" id="PF23559">
    <property type="entry name" value="WHD_DRP"/>
    <property type="match status" value="1"/>
</dbReference>
<keyword evidence="13" id="KW-1185">Reference proteome</keyword>
<name>A0ABC8ZY91_9POAL</name>
<evidence type="ECO:0000259" key="10">
    <source>
        <dbReference type="Pfam" id="PF23559"/>
    </source>
</evidence>
<comment type="similarity">
    <text evidence="1">Belongs to the disease resistance NB-LRR family.</text>
</comment>
<sequence length="821" mass="93548">MAEVIISNFAISVLQKVVSFGNERAVNEVKSAWNIKEELGKLERSLRYICAVLRDAESKQSTCYALQEWLDNLKDAVYDIDDVIDDVATEALKQEVHEGLFTKARHLLFYPFKLSQKIKRVREKLDEIAANKAKFGLTDQPIENQEASSSNRETHSFINEPDIIGRDEAKNDIVARILIAADSTDPLSVLPIVGLGGIGKTALAKLVYNDLEITSKFEMKFWACVSDVYDPKKILDDIMQSYTGESHKQLNLETIQRKLCELLHGKRFLLVLDDMWNDKASDWEELRSLLSRGGSGSVVVVTTRGSNVSSVVKTLEPYNVEKLPQDECMKVFVRHSFRGKEKKDPKLLEIGESIVEKCYGIPLVAKTLGSLLSSSRDVEEWRRVKEDKLWHVKQDKDGILAALKLSFDALPPHLRVCFASLSFFPKDYLLFRESLAMFWMALGFLHRGRETKSMMSSGEKYLHELLGSSLLQEQYIFLDQTILSCKMHDLIHDLAITVSKEYAIVSCENVDISDKVRYLVWDHHDLSTEMKFPKQLQKACRARAFSMRHYFGTVSKAFLEDLFLTFKHLRVLVFSQAEFEELPSSIGNLRHLRYLVIQWNQKIKCLPNSLCKLVNLQTLYLYQCYQLMELPKDVHGLVNLTYLVLTSKQKNLLRNGFCGWPFLESLLLDNCHQLTSLTEGLGSLAALREIRIFDCPKLASLPSTMRQLSALQKLFIHNCPELDLMEPEEALSGLCCLRSLTLSDLPKLVAFPESFESAASSLEYLAIFECEGLKILPTFFQGFSSLSVICLQDCPTLSRRCKEGSGEDYHLICHVPKIWIN</sequence>
<dbReference type="GO" id="GO:0042742">
    <property type="term" value="P:defense response to bacterium"/>
    <property type="evidence" value="ECO:0007669"/>
    <property type="project" value="UniProtKB-ARBA"/>
</dbReference>
<dbReference type="Proteomes" id="UP001497457">
    <property type="component" value="Chromosome 2b"/>
</dbReference>
<dbReference type="AlphaFoldDB" id="A0ABC8ZY91"/>
<organism evidence="12 13">
    <name type="scientific">Urochloa decumbens</name>
    <dbReference type="NCBI Taxonomy" id="240449"/>
    <lineage>
        <taxon>Eukaryota</taxon>
        <taxon>Viridiplantae</taxon>
        <taxon>Streptophyta</taxon>
        <taxon>Embryophyta</taxon>
        <taxon>Tracheophyta</taxon>
        <taxon>Spermatophyta</taxon>
        <taxon>Magnoliopsida</taxon>
        <taxon>Liliopsida</taxon>
        <taxon>Poales</taxon>
        <taxon>Poaceae</taxon>
        <taxon>PACMAD clade</taxon>
        <taxon>Panicoideae</taxon>
        <taxon>Panicodae</taxon>
        <taxon>Paniceae</taxon>
        <taxon>Melinidinae</taxon>
        <taxon>Urochloa</taxon>
    </lineage>
</organism>
<gene>
    <name evidence="12" type="ORF">URODEC1_LOCUS49955</name>
</gene>
<evidence type="ECO:0000256" key="5">
    <source>
        <dbReference type="ARBA" id="ARBA00022821"/>
    </source>
</evidence>
<dbReference type="SUPFAM" id="SSF52540">
    <property type="entry name" value="P-loop containing nucleoside triphosphate hydrolases"/>
    <property type="match status" value="1"/>
</dbReference>
<dbReference type="InterPro" id="IPR042197">
    <property type="entry name" value="Apaf_helical"/>
</dbReference>
<dbReference type="Gene3D" id="1.20.5.4130">
    <property type="match status" value="1"/>
</dbReference>
<dbReference type="Pfam" id="PF18052">
    <property type="entry name" value="Rx_N"/>
    <property type="match status" value="1"/>
</dbReference>
<dbReference type="InterPro" id="IPR002182">
    <property type="entry name" value="NB-ARC"/>
</dbReference>
<feature type="domain" description="Disease resistance protein winged helix" evidence="10">
    <location>
        <begin position="424"/>
        <end position="495"/>
    </location>
</feature>
<evidence type="ECO:0000256" key="1">
    <source>
        <dbReference type="ARBA" id="ARBA00008894"/>
    </source>
</evidence>
<evidence type="ECO:0000259" key="8">
    <source>
        <dbReference type="Pfam" id="PF00931"/>
    </source>
</evidence>
<evidence type="ECO:0000256" key="3">
    <source>
        <dbReference type="ARBA" id="ARBA00022737"/>
    </source>
</evidence>
<feature type="domain" description="Disease resistance N-terminal" evidence="9">
    <location>
        <begin position="22"/>
        <end position="98"/>
    </location>
</feature>
<dbReference type="Pfam" id="PF23598">
    <property type="entry name" value="LRR_14"/>
    <property type="match status" value="1"/>
</dbReference>
<keyword evidence="2" id="KW-0433">Leucine-rich repeat</keyword>
<keyword evidence="5" id="KW-0611">Plant defense</keyword>
<dbReference type="Gene3D" id="3.40.50.300">
    <property type="entry name" value="P-loop containing nucleotide triphosphate hydrolases"/>
    <property type="match status" value="1"/>
</dbReference>
<dbReference type="InterPro" id="IPR055414">
    <property type="entry name" value="LRR_R13L4/SHOC2-like"/>
</dbReference>
<dbReference type="GO" id="GO:0002758">
    <property type="term" value="P:innate immune response-activating signaling pathway"/>
    <property type="evidence" value="ECO:0007669"/>
    <property type="project" value="UniProtKB-ARBA"/>
</dbReference>
<dbReference type="InterPro" id="IPR041118">
    <property type="entry name" value="Rx_N"/>
</dbReference>
<evidence type="ECO:0000313" key="12">
    <source>
        <dbReference type="EMBL" id="CAL4970175.1"/>
    </source>
</evidence>
<evidence type="ECO:0000259" key="9">
    <source>
        <dbReference type="Pfam" id="PF18052"/>
    </source>
</evidence>
<evidence type="ECO:0000256" key="7">
    <source>
        <dbReference type="ARBA" id="ARBA00023054"/>
    </source>
</evidence>
<dbReference type="GO" id="GO:0009626">
    <property type="term" value="P:plant-type hypersensitive response"/>
    <property type="evidence" value="ECO:0007669"/>
    <property type="project" value="UniProtKB-ARBA"/>
</dbReference>
<reference evidence="12" key="1">
    <citation type="submission" date="2024-10" db="EMBL/GenBank/DDBJ databases">
        <authorList>
            <person name="Ryan C."/>
        </authorList>
    </citation>
    <scope>NUCLEOTIDE SEQUENCE [LARGE SCALE GENOMIC DNA]</scope>
</reference>
<keyword evidence="4" id="KW-0547">Nucleotide-binding</keyword>